<accession>N9L7H2</accession>
<dbReference type="Pfam" id="PF08223">
    <property type="entry name" value="PaaX_C"/>
    <property type="match status" value="1"/>
</dbReference>
<dbReference type="AlphaFoldDB" id="N9L7H2"/>
<evidence type="ECO:0000313" key="5">
    <source>
        <dbReference type="Proteomes" id="UP000013261"/>
    </source>
</evidence>
<dbReference type="InterPro" id="IPR012906">
    <property type="entry name" value="PaaX-like_N"/>
</dbReference>
<feature type="domain" description="Transcriptional repressor PaaX-like central Cas2-like" evidence="3">
    <location>
        <begin position="107"/>
        <end position="179"/>
    </location>
</feature>
<dbReference type="Pfam" id="PF07848">
    <property type="entry name" value="PaaX"/>
    <property type="match status" value="1"/>
</dbReference>
<dbReference type="Pfam" id="PF20803">
    <property type="entry name" value="PaaX_M"/>
    <property type="match status" value="1"/>
</dbReference>
<evidence type="ECO:0000313" key="4">
    <source>
        <dbReference type="EMBL" id="ENW92242.1"/>
    </source>
</evidence>
<dbReference type="InterPro" id="IPR048846">
    <property type="entry name" value="PaaX-like_central"/>
</dbReference>
<dbReference type="RefSeq" id="WP_005188849.1">
    <property type="nucleotide sequence ID" value="NZ_KB850050.1"/>
</dbReference>
<keyword evidence="5" id="KW-1185">Reference proteome</keyword>
<comment type="caution">
    <text evidence="4">The sequence shown here is derived from an EMBL/GenBank/DDBJ whole genome shotgun (WGS) entry which is preliminary data.</text>
</comment>
<gene>
    <name evidence="4" type="ORF">F904_02180</name>
</gene>
<dbReference type="InterPro" id="IPR036388">
    <property type="entry name" value="WH-like_DNA-bd_sf"/>
</dbReference>
<dbReference type="InterPro" id="IPR013225">
    <property type="entry name" value="PaaX_C"/>
</dbReference>
<feature type="domain" description="Transcriptional repressor PaaX-like N-terminal" evidence="1">
    <location>
        <begin position="22"/>
        <end position="89"/>
    </location>
</feature>
<evidence type="ECO:0000259" key="3">
    <source>
        <dbReference type="Pfam" id="PF20803"/>
    </source>
</evidence>
<sequence>MGMSVKLQQIIDSIIKNETLSGTSLISTIFGDSVLHRGGNISLASLIQLMELFDFNDRAVRTSVFRLVKSDWLGSDKIGRTSFYRITDASRAKYLQAEQRIYNDQMKEWDHSWDLILMSSLDTDNKAFLKKELEWLGFANISTNLMAYPGFNRLQLQKLLIDLNMSEQVVVFKAETLQLFNNSTETIARMLETNWPIDELRQRYLQFLDMFREIGVILMQDDESIEPIQAFQIRTLLIHYYRRILLKDPALPLELLSADWPAVNARTLSMNIYKKVFEAADEYFLSIAATSEGPMPNATAHFWRRFGGLSQNNERVNDALLQY</sequence>
<dbReference type="PIRSF" id="PIRSF020623">
    <property type="entry name" value="PaaX"/>
    <property type="match status" value="1"/>
</dbReference>
<dbReference type="PATRIC" id="fig|1217703.3.peg.2116"/>
<dbReference type="eggNOG" id="COG3327">
    <property type="taxonomic scope" value="Bacteria"/>
</dbReference>
<proteinExistence type="predicted"/>
<dbReference type="HOGENOM" id="CLU_067515_2_0_6"/>
<protein>
    <submittedName>
        <fullName evidence="4">Phenylacetic acid degradation operon negative regulatory protein PaaX</fullName>
    </submittedName>
</protein>
<name>N9L7H2_9GAMM</name>
<organism evidence="4 5">
    <name type="scientific">Acinetobacter dispersus</name>
    <dbReference type="NCBI Taxonomy" id="70348"/>
    <lineage>
        <taxon>Bacteria</taxon>
        <taxon>Pseudomonadati</taxon>
        <taxon>Pseudomonadota</taxon>
        <taxon>Gammaproteobacteria</taxon>
        <taxon>Moraxellales</taxon>
        <taxon>Moraxellaceae</taxon>
        <taxon>Acinetobacter</taxon>
    </lineage>
</organism>
<dbReference type="Gene3D" id="1.10.10.10">
    <property type="entry name" value="Winged helix-like DNA-binding domain superfamily/Winged helix DNA-binding domain"/>
    <property type="match status" value="1"/>
</dbReference>
<evidence type="ECO:0000259" key="2">
    <source>
        <dbReference type="Pfam" id="PF08223"/>
    </source>
</evidence>
<dbReference type="Gene3D" id="1.20.58.1460">
    <property type="match status" value="1"/>
</dbReference>
<dbReference type="OrthoDB" id="2270427at2"/>
<feature type="domain" description="Transcriptional repressor PaaX-like C-terminal" evidence="2">
    <location>
        <begin position="195"/>
        <end position="284"/>
    </location>
</feature>
<dbReference type="InterPro" id="IPR011965">
    <property type="entry name" value="PaaX_trns_reg"/>
</dbReference>
<dbReference type="PANTHER" id="PTHR30319:SF1">
    <property type="entry name" value="TRANSCRIPTIONAL REPRESSOR PAAX"/>
    <property type="match status" value="1"/>
</dbReference>
<dbReference type="EMBL" id="APRL01000013">
    <property type="protein sequence ID" value="ENW92242.1"/>
    <property type="molecule type" value="Genomic_DNA"/>
</dbReference>
<dbReference type="GO" id="GO:0006351">
    <property type="term" value="P:DNA-templated transcription"/>
    <property type="evidence" value="ECO:0007669"/>
    <property type="project" value="InterPro"/>
</dbReference>
<evidence type="ECO:0000259" key="1">
    <source>
        <dbReference type="Pfam" id="PF07848"/>
    </source>
</evidence>
<dbReference type="PANTHER" id="PTHR30319">
    <property type="entry name" value="PHENYLACETIC ACID REGULATOR-RELATED TRANSCRIPTIONAL REPRESSOR"/>
    <property type="match status" value="1"/>
</dbReference>
<reference evidence="4 5" key="1">
    <citation type="submission" date="2013-02" db="EMBL/GenBank/DDBJ databases">
        <title>The Genome Sequence of Acinetobacter sp. ANC 4105.</title>
        <authorList>
            <consortium name="The Broad Institute Genome Sequencing Platform"/>
            <consortium name="The Broad Institute Genome Sequencing Center for Infectious Disease"/>
            <person name="Cerqueira G."/>
            <person name="Feldgarden M."/>
            <person name="Courvalin P."/>
            <person name="Perichon B."/>
            <person name="Grillot-Courvalin C."/>
            <person name="Clermont D."/>
            <person name="Rocha E."/>
            <person name="Yoon E.-J."/>
            <person name="Nemec A."/>
            <person name="Walker B."/>
            <person name="Young S.K."/>
            <person name="Zeng Q."/>
            <person name="Gargeya S."/>
            <person name="Fitzgerald M."/>
            <person name="Haas B."/>
            <person name="Abouelleil A."/>
            <person name="Alvarado L."/>
            <person name="Arachchi H.M."/>
            <person name="Berlin A.M."/>
            <person name="Chapman S.B."/>
            <person name="Dewar J."/>
            <person name="Goldberg J."/>
            <person name="Griggs A."/>
            <person name="Gujja S."/>
            <person name="Hansen M."/>
            <person name="Howarth C."/>
            <person name="Imamovic A."/>
            <person name="Larimer J."/>
            <person name="McCowan C."/>
            <person name="Murphy C."/>
            <person name="Neiman D."/>
            <person name="Pearson M."/>
            <person name="Priest M."/>
            <person name="Roberts A."/>
            <person name="Saif S."/>
            <person name="Shea T."/>
            <person name="Sisk P."/>
            <person name="Sykes S."/>
            <person name="Wortman J."/>
            <person name="Nusbaum C."/>
            <person name="Birren B."/>
        </authorList>
    </citation>
    <scope>NUCLEOTIDE SEQUENCE [LARGE SCALE GENOMIC DNA]</scope>
    <source>
        <strain evidence="4 5">ANC 4105</strain>
    </source>
</reference>
<dbReference type="Proteomes" id="UP000013261">
    <property type="component" value="Unassembled WGS sequence"/>
</dbReference>